<dbReference type="PRINTS" id="PR00385">
    <property type="entry name" value="P450"/>
</dbReference>
<evidence type="ECO:0000256" key="3">
    <source>
        <dbReference type="ARBA" id="ARBA00022617"/>
    </source>
</evidence>
<comment type="cofactor">
    <cofactor evidence="11">
        <name>heme</name>
        <dbReference type="ChEBI" id="CHEBI:30413"/>
    </cofactor>
</comment>
<keyword evidence="7 12" id="KW-0560">Oxidoreductase</keyword>
<evidence type="ECO:0000256" key="4">
    <source>
        <dbReference type="ARBA" id="ARBA00022692"/>
    </source>
</evidence>
<proteinExistence type="evidence at transcript level"/>
<dbReference type="GO" id="GO:0005506">
    <property type="term" value="F:iron ion binding"/>
    <property type="evidence" value="ECO:0007669"/>
    <property type="project" value="InterPro"/>
</dbReference>
<dbReference type="PANTHER" id="PTHR47947:SF62">
    <property type="entry name" value="CYTOCHROME P450, FAMILY 81, SUBFAMILY D, POLYPEPTIDE 5"/>
    <property type="match status" value="1"/>
</dbReference>
<sequence>MLYYFFFIFTFLFLLFFHLISKLKSVNPQKLPPRPLSLPIIGHFHLLKKPLHRTLQNLSQKYGPILSLSFGSRPVIVISSLAAAQECFTKNDIVFANRPRLLFGKHLAFNYTAVGFAPYGDHWRNLRRITMTELLSTHRLNMFENILKEEFRLWLKNLYEVTRQGFVKVEMKSKLNELSFNIIMRMVSGKRNFGVEVEEIEAAREFRDIIKEVLHVSGSSNPGDFIPILRLFDYQGLEKRTLKVRERVDVLFQSIINRYRKKRASSSGQNEAAGTSMIDSFLTLQESDPQYYSDDIIKGQVLSMVVAGTDTTAIIIEWAMSLLLNHPSVMKKAWIEINECVGPNQVVEEADLSKLPYLQAIINESFRLFPVAPLLLPHESSEDCTIDGFYIPKGTMLLVNVWAINRDPKLWKDPTSFKPERFRELKEVYANKLIPFGMGRRACPGAALAYKIVGMTLAALIQCFEWERVGEDEIDMLEGNGFTMPKVKALEAMSKPRSGMINVLSHLV</sequence>
<dbReference type="PRINTS" id="PR00463">
    <property type="entry name" value="EP450I"/>
</dbReference>
<evidence type="ECO:0000256" key="12">
    <source>
        <dbReference type="RuleBase" id="RU000461"/>
    </source>
</evidence>
<dbReference type="InterPro" id="IPR002401">
    <property type="entry name" value="Cyt_P450_E_grp-I"/>
</dbReference>
<dbReference type="InterPro" id="IPR050651">
    <property type="entry name" value="Plant_Cytochrome_P450_Monoox"/>
</dbReference>
<dbReference type="CDD" id="cd20653">
    <property type="entry name" value="CYP81"/>
    <property type="match status" value="1"/>
</dbReference>
<dbReference type="SUPFAM" id="SSF48264">
    <property type="entry name" value="Cytochrome P450"/>
    <property type="match status" value="1"/>
</dbReference>
<dbReference type="InterPro" id="IPR017972">
    <property type="entry name" value="Cyt_P450_CS"/>
</dbReference>
<dbReference type="EMBL" id="MT416750">
    <property type="protein sequence ID" value="QWT69374.1"/>
    <property type="molecule type" value="mRNA"/>
</dbReference>
<evidence type="ECO:0000256" key="8">
    <source>
        <dbReference type="ARBA" id="ARBA00023004"/>
    </source>
</evidence>
<keyword evidence="6" id="KW-1133">Transmembrane helix</keyword>
<dbReference type="Pfam" id="PF00067">
    <property type="entry name" value="p450"/>
    <property type="match status" value="1"/>
</dbReference>
<protein>
    <submittedName>
        <fullName evidence="13">CYP81E8</fullName>
    </submittedName>
</protein>
<name>A0A8F2F699_GYNPE</name>
<evidence type="ECO:0000256" key="7">
    <source>
        <dbReference type="ARBA" id="ARBA00023002"/>
    </source>
</evidence>
<dbReference type="InterPro" id="IPR036396">
    <property type="entry name" value="Cyt_P450_sf"/>
</dbReference>
<feature type="binding site" description="axial binding residue" evidence="11">
    <location>
        <position position="443"/>
    </location>
    <ligand>
        <name>heme</name>
        <dbReference type="ChEBI" id="CHEBI:30413"/>
    </ligand>
    <ligandPart>
        <name>Fe</name>
        <dbReference type="ChEBI" id="CHEBI:18248"/>
    </ligandPart>
</feature>
<dbReference type="GO" id="GO:0016705">
    <property type="term" value="F:oxidoreductase activity, acting on paired donors, with incorporation or reduction of molecular oxygen"/>
    <property type="evidence" value="ECO:0007669"/>
    <property type="project" value="InterPro"/>
</dbReference>
<evidence type="ECO:0000256" key="1">
    <source>
        <dbReference type="ARBA" id="ARBA00004167"/>
    </source>
</evidence>
<evidence type="ECO:0000256" key="11">
    <source>
        <dbReference type="PIRSR" id="PIRSR602401-1"/>
    </source>
</evidence>
<dbReference type="Gene3D" id="1.10.630.10">
    <property type="entry name" value="Cytochrome P450"/>
    <property type="match status" value="1"/>
</dbReference>
<keyword evidence="9 12" id="KW-0503">Monooxygenase</keyword>
<evidence type="ECO:0000313" key="13">
    <source>
        <dbReference type="EMBL" id="QWT69374.1"/>
    </source>
</evidence>
<comment type="subcellular location">
    <subcellularLocation>
        <location evidence="1">Membrane</location>
        <topology evidence="1">Single-pass membrane protein</topology>
    </subcellularLocation>
</comment>
<evidence type="ECO:0000256" key="2">
    <source>
        <dbReference type="ARBA" id="ARBA00010617"/>
    </source>
</evidence>
<evidence type="ECO:0000256" key="9">
    <source>
        <dbReference type="ARBA" id="ARBA00023033"/>
    </source>
</evidence>
<organism evidence="13">
    <name type="scientific">Gynostemma pentaphyllum</name>
    <name type="common">Jiaogulan</name>
    <name type="synonym">Sweet tea vine</name>
    <dbReference type="NCBI Taxonomy" id="182084"/>
    <lineage>
        <taxon>Eukaryota</taxon>
        <taxon>Viridiplantae</taxon>
        <taxon>Streptophyta</taxon>
        <taxon>Embryophyta</taxon>
        <taxon>Tracheophyta</taxon>
        <taxon>Spermatophyta</taxon>
        <taxon>Magnoliopsida</taxon>
        <taxon>eudicotyledons</taxon>
        <taxon>Gunneridae</taxon>
        <taxon>Pentapetalae</taxon>
        <taxon>rosids</taxon>
        <taxon>fabids</taxon>
        <taxon>Cucurbitales</taxon>
        <taxon>Cucurbitaceae</taxon>
        <taxon>Gomphogyneae</taxon>
        <taxon>Gynostemma</taxon>
    </lineage>
</organism>
<accession>A0A8F2F699</accession>
<reference evidence="13" key="1">
    <citation type="submission" date="2020-05" db="EMBL/GenBank/DDBJ databases">
        <authorList>
            <person name="Zhang Y."/>
            <person name="Wu Y."/>
        </authorList>
    </citation>
    <scope>NUCLEOTIDE SEQUENCE</scope>
</reference>
<dbReference type="InterPro" id="IPR001128">
    <property type="entry name" value="Cyt_P450"/>
</dbReference>
<dbReference type="GO" id="GO:0020037">
    <property type="term" value="F:heme binding"/>
    <property type="evidence" value="ECO:0007669"/>
    <property type="project" value="InterPro"/>
</dbReference>
<evidence type="ECO:0000256" key="10">
    <source>
        <dbReference type="ARBA" id="ARBA00023136"/>
    </source>
</evidence>
<keyword evidence="10" id="KW-0472">Membrane</keyword>
<evidence type="ECO:0000256" key="5">
    <source>
        <dbReference type="ARBA" id="ARBA00022723"/>
    </source>
</evidence>
<comment type="similarity">
    <text evidence="2 12">Belongs to the cytochrome P450 family.</text>
</comment>
<dbReference type="AlphaFoldDB" id="A0A8F2F699"/>
<keyword evidence="8 11" id="KW-0408">Iron</keyword>
<keyword evidence="3 11" id="KW-0349">Heme</keyword>
<keyword evidence="4" id="KW-0812">Transmembrane</keyword>
<dbReference type="PANTHER" id="PTHR47947">
    <property type="entry name" value="CYTOCHROME P450 82C3-RELATED"/>
    <property type="match status" value="1"/>
</dbReference>
<dbReference type="GO" id="GO:0016020">
    <property type="term" value="C:membrane"/>
    <property type="evidence" value="ECO:0007669"/>
    <property type="project" value="UniProtKB-SubCell"/>
</dbReference>
<evidence type="ECO:0000256" key="6">
    <source>
        <dbReference type="ARBA" id="ARBA00022989"/>
    </source>
</evidence>
<dbReference type="PROSITE" id="PS00086">
    <property type="entry name" value="CYTOCHROME_P450"/>
    <property type="match status" value="1"/>
</dbReference>
<keyword evidence="5 11" id="KW-0479">Metal-binding</keyword>
<dbReference type="GO" id="GO:0004497">
    <property type="term" value="F:monooxygenase activity"/>
    <property type="evidence" value="ECO:0007669"/>
    <property type="project" value="UniProtKB-KW"/>
</dbReference>
<dbReference type="FunFam" id="1.10.630.10:FF:000023">
    <property type="entry name" value="Cytochrome P450 family protein"/>
    <property type="match status" value="1"/>
</dbReference>